<keyword evidence="2" id="KW-1185">Reference proteome</keyword>
<evidence type="ECO:0000313" key="2">
    <source>
        <dbReference type="Proteomes" id="UP000233782"/>
    </source>
</evidence>
<organism evidence="1 2">
    <name type="scientific">Pontibacter ramchanderi</name>
    <dbReference type="NCBI Taxonomy" id="1179743"/>
    <lineage>
        <taxon>Bacteria</taxon>
        <taxon>Pseudomonadati</taxon>
        <taxon>Bacteroidota</taxon>
        <taxon>Cytophagia</taxon>
        <taxon>Cytophagales</taxon>
        <taxon>Hymenobacteraceae</taxon>
        <taxon>Pontibacter</taxon>
    </lineage>
</organism>
<name>A0A2N3UC06_9BACT</name>
<comment type="caution">
    <text evidence="1">The sequence shown here is derived from an EMBL/GenBank/DDBJ whole genome shotgun (WGS) entry which is preliminary data.</text>
</comment>
<reference evidence="1 2" key="1">
    <citation type="submission" date="2017-12" db="EMBL/GenBank/DDBJ databases">
        <title>Genomic Encyclopedia of Type Strains, Phase III (KMG-III): the genomes of soil and plant-associated and newly described type strains.</title>
        <authorList>
            <person name="Whitman W."/>
        </authorList>
    </citation>
    <scope>NUCLEOTIDE SEQUENCE [LARGE SCALE GENOMIC DNA]</scope>
    <source>
        <strain evidence="1 2">LP43</strain>
    </source>
</reference>
<proteinExistence type="predicted"/>
<accession>A0A2N3UC06</accession>
<protein>
    <submittedName>
        <fullName evidence="1">Uncharacterized protein</fullName>
    </submittedName>
</protein>
<gene>
    <name evidence="1" type="ORF">BD749_2065</name>
</gene>
<evidence type="ECO:0000313" key="1">
    <source>
        <dbReference type="EMBL" id="PKV66928.1"/>
    </source>
</evidence>
<dbReference type="Proteomes" id="UP000233782">
    <property type="component" value="Unassembled WGS sequence"/>
</dbReference>
<dbReference type="AlphaFoldDB" id="A0A2N3UC06"/>
<dbReference type="RefSeq" id="WP_245869005.1">
    <property type="nucleotide sequence ID" value="NZ_PJMU01000002.1"/>
</dbReference>
<dbReference type="EMBL" id="PJMU01000002">
    <property type="protein sequence ID" value="PKV66928.1"/>
    <property type="molecule type" value="Genomic_DNA"/>
</dbReference>
<sequence length="126" mass="14142">MMQAFLLVDLSGELAFDKPILKMVRQHAPAIPVFDVDAGSDATLQHYAVRLLQENPETVVYVKGGAGDLNRLIPLLEELLRPQPQRHIILIGEHPRLLRLLQARPGIAYTLLADEEALRQFLTKSI</sequence>